<dbReference type="AlphaFoldDB" id="A0A6C0HAM3"/>
<proteinExistence type="predicted"/>
<evidence type="ECO:0000313" key="1">
    <source>
        <dbReference type="EMBL" id="QHT77467.1"/>
    </source>
</evidence>
<dbReference type="EMBL" id="MN739917">
    <property type="protein sequence ID" value="QHT77467.1"/>
    <property type="molecule type" value="Genomic_DNA"/>
</dbReference>
<sequence>MDILLEKFFCDFIPFEKKKVRFSNIVDCILIPCCNDLYVIRHDLWWTSNECDFFYYSSVREIKSFIKNHDPNLSFKDGKDLLYQSGIYDFDDSYYN</sequence>
<organism evidence="1">
    <name type="scientific">viral metagenome</name>
    <dbReference type="NCBI Taxonomy" id="1070528"/>
    <lineage>
        <taxon>unclassified sequences</taxon>
        <taxon>metagenomes</taxon>
        <taxon>organismal metagenomes</taxon>
    </lineage>
</organism>
<reference evidence="1" key="1">
    <citation type="journal article" date="2020" name="Nature">
        <title>Giant virus diversity and host interactions through global metagenomics.</title>
        <authorList>
            <person name="Schulz F."/>
            <person name="Roux S."/>
            <person name="Paez-Espino D."/>
            <person name="Jungbluth S."/>
            <person name="Walsh D.A."/>
            <person name="Denef V.J."/>
            <person name="McMahon K.D."/>
            <person name="Konstantinidis K.T."/>
            <person name="Eloe-Fadrosh E.A."/>
            <person name="Kyrpides N.C."/>
            <person name="Woyke T."/>
        </authorList>
    </citation>
    <scope>NUCLEOTIDE SEQUENCE</scope>
    <source>
        <strain evidence="1">GVMAG-M-3300023179-86</strain>
    </source>
</reference>
<name>A0A6C0HAM3_9ZZZZ</name>
<protein>
    <submittedName>
        <fullName evidence="1">Uncharacterized protein</fullName>
    </submittedName>
</protein>
<accession>A0A6C0HAM3</accession>